<dbReference type="AlphaFoldDB" id="A0A1S6U828"/>
<dbReference type="Proteomes" id="UP000190868">
    <property type="component" value="Chromosome"/>
</dbReference>
<dbReference type="KEGG" id="cpin:CPIN18020_0211"/>
<protein>
    <submittedName>
        <fullName evidence="1">Uncharacterized protein</fullName>
    </submittedName>
</protein>
<proteinExistence type="predicted"/>
<evidence type="ECO:0000313" key="1">
    <source>
        <dbReference type="EMBL" id="AQW87873.1"/>
    </source>
</evidence>
<dbReference type="EMBL" id="CP017258">
    <property type="protein sequence ID" value="AQW87873.1"/>
    <property type="molecule type" value="Genomic_DNA"/>
</dbReference>
<accession>A0A1S6U828</accession>
<gene>
    <name evidence="1" type="ORF">CPIN18021_1074</name>
</gene>
<keyword evidence="2" id="KW-1185">Reference proteome</keyword>
<reference evidence="2" key="1">
    <citation type="submission" date="2016-09" db="EMBL/GenBank/DDBJ databases">
        <title>Comparative genomics of the Campylobacter concisus group.</title>
        <authorList>
            <person name="Miller W.G."/>
            <person name="Yee E."/>
            <person name="Chapman M.H."/>
            <person name="Huynh S."/>
            <person name="Bono J.L."/>
            <person name="On S.L.W."/>
            <person name="StLeger J."/>
            <person name="Foster G."/>
            <person name="Parker C.T."/>
        </authorList>
    </citation>
    <scope>NUCLEOTIDE SEQUENCE [LARGE SCALE GENOMIC DNA]</scope>
    <source>
        <strain evidence="2">RM18021</strain>
    </source>
</reference>
<sequence>MKYLRTQAARLEEIVNDFVCNMNARGFEIKVNNGRVFGRKIKNREKKINGVRADYSAEFFMLIDDFIIHKSTNKIVDVVRR</sequence>
<name>A0A1S6U828_9BACT</name>
<dbReference type="RefSeq" id="WP_078422783.1">
    <property type="nucleotide sequence ID" value="NZ_CP017018.1"/>
</dbReference>
<organism evidence="1 2">
    <name type="scientific">Campylobacter pinnipediorum subsp. caledonicus</name>
    <dbReference type="NCBI Taxonomy" id="1874362"/>
    <lineage>
        <taxon>Bacteria</taxon>
        <taxon>Pseudomonadati</taxon>
        <taxon>Campylobacterota</taxon>
        <taxon>Epsilonproteobacteria</taxon>
        <taxon>Campylobacterales</taxon>
        <taxon>Campylobacteraceae</taxon>
        <taxon>Campylobacter</taxon>
    </lineage>
</organism>
<dbReference type="GeneID" id="56565852"/>
<evidence type="ECO:0000313" key="2">
    <source>
        <dbReference type="Proteomes" id="UP000190868"/>
    </source>
</evidence>